<reference evidence="2" key="1">
    <citation type="submission" date="2021-02" db="EMBL/GenBank/DDBJ databases">
        <authorList>
            <person name="Nowell W R."/>
        </authorList>
    </citation>
    <scope>NUCLEOTIDE SEQUENCE</scope>
</reference>
<gene>
    <name evidence="2" type="ORF">SRO942_LOCUS49316</name>
</gene>
<feature type="region of interest" description="Disordered" evidence="1">
    <location>
        <begin position="1"/>
        <end position="21"/>
    </location>
</feature>
<comment type="caution">
    <text evidence="2">The sequence shown here is derived from an EMBL/GenBank/DDBJ whole genome shotgun (WGS) entry which is preliminary data.</text>
</comment>
<sequence length="80" mass="9060">SQIQQPQSPTVQEATIARTQEANEPRQCTRLAKKNFQLNNIQCIINYKDVFDAICDKYPLSNSTISAKRGKKTLLYLCVA</sequence>
<proteinExistence type="predicted"/>
<organism evidence="2 3">
    <name type="scientific">Didymodactylos carnosus</name>
    <dbReference type="NCBI Taxonomy" id="1234261"/>
    <lineage>
        <taxon>Eukaryota</taxon>
        <taxon>Metazoa</taxon>
        <taxon>Spiralia</taxon>
        <taxon>Gnathifera</taxon>
        <taxon>Rotifera</taxon>
        <taxon>Eurotatoria</taxon>
        <taxon>Bdelloidea</taxon>
        <taxon>Philodinida</taxon>
        <taxon>Philodinidae</taxon>
        <taxon>Didymodactylos</taxon>
    </lineage>
</organism>
<evidence type="ECO:0000313" key="2">
    <source>
        <dbReference type="EMBL" id="CAF4614550.1"/>
    </source>
</evidence>
<protein>
    <submittedName>
        <fullName evidence="2">Uncharacterized protein</fullName>
    </submittedName>
</protein>
<dbReference type="AlphaFoldDB" id="A0A8S2ZA31"/>
<feature type="non-terminal residue" evidence="2">
    <location>
        <position position="1"/>
    </location>
</feature>
<dbReference type="Proteomes" id="UP000681722">
    <property type="component" value="Unassembled WGS sequence"/>
</dbReference>
<evidence type="ECO:0000256" key="1">
    <source>
        <dbReference type="SAM" id="MobiDB-lite"/>
    </source>
</evidence>
<name>A0A8S2ZA31_9BILA</name>
<feature type="non-terminal residue" evidence="2">
    <location>
        <position position="80"/>
    </location>
</feature>
<evidence type="ECO:0000313" key="3">
    <source>
        <dbReference type="Proteomes" id="UP000681722"/>
    </source>
</evidence>
<accession>A0A8S2ZA31</accession>
<dbReference type="EMBL" id="CAJOBC010131545">
    <property type="protein sequence ID" value="CAF4614550.1"/>
    <property type="molecule type" value="Genomic_DNA"/>
</dbReference>